<dbReference type="Proteomes" id="UP000838756">
    <property type="component" value="Unassembled WGS sequence"/>
</dbReference>
<evidence type="ECO:0000313" key="2">
    <source>
        <dbReference type="Proteomes" id="UP000838756"/>
    </source>
</evidence>
<gene>
    <name evidence="1" type="primary">jg19749</name>
    <name evidence="1" type="ORF">PAEG_LOCUS7061</name>
</gene>
<dbReference type="EMBL" id="CAKXAJ010021143">
    <property type="protein sequence ID" value="CAH2226341.1"/>
    <property type="molecule type" value="Genomic_DNA"/>
</dbReference>
<proteinExistence type="predicted"/>
<organism evidence="1 2">
    <name type="scientific">Pararge aegeria aegeria</name>
    <dbReference type="NCBI Taxonomy" id="348720"/>
    <lineage>
        <taxon>Eukaryota</taxon>
        <taxon>Metazoa</taxon>
        <taxon>Ecdysozoa</taxon>
        <taxon>Arthropoda</taxon>
        <taxon>Hexapoda</taxon>
        <taxon>Insecta</taxon>
        <taxon>Pterygota</taxon>
        <taxon>Neoptera</taxon>
        <taxon>Endopterygota</taxon>
        <taxon>Lepidoptera</taxon>
        <taxon>Glossata</taxon>
        <taxon>Ditrysia</taxon>
        <taxon>Papilionoidea</taxon>
        <taxon>Nymphalidae</taxon>
        <taxon>Satyrinae</taxon>
        <taxon>Satyrini</taxon>
        <taxon>Parargina</taxon>
        <taxon>Pararge</taxon>
    </lineage>
</organism>
<comment type="caution">
    <text evidence="1">The sequence shown here is derived from an EMBL/GenBank/DDBJ whole genome shotgun (WGS) entry which is preliminary data.</text>
</comment>
<evidence type="ECO:0000313" key="1">
    <source>
        <dbReference type="EMBL" id="CAH2226341.1"/>
    </source>
</evidence>
<reference evidence="1" key="1">
    <citation type="submission" date="2022-03" db="EMBL/GenBank/DDBJ databases">
        <authorList>
            <person name="Lindestad O."/>
        </authorList>
    </citation>
    <scope>NUCLEOTIDE SEQUENCE</scope>
</reference>
<accession>A0A8S4QYT4</accession>
<name>A0A8S4QYT4_9NEOP</name>
<dbReference type="AlphaFoldDB" id="A0A8S4QYT4"/>
<keyword evidence="2" id="KW-1185">Reference proteome</keyword>
<protein>
    <submittedName>
        <fullName evidence="1">Jg19749 protein</fullName>
    </submittedName>
</protein>
<sequence length="189" mass="19494">MSGTGSRCSWIAIRTWFRAPMTRVVLGSNGPRAGCAAWCAGGCTVAEDVVVGGAVAGGALCLRALARLPPRLRPCCCPGWHGCPASASPRRVAAVVARATVRVRAVVPARRLRPSLRKTEQAALFAVCAFFPTVGARRRVLQGTRAVPGWVTSPTSHTGNGPVAVVGRSAGTAGIDGIARAPSCRAMPQ</sequence>